<reference evidence="5" key="1">
    <citation type="journal article" date="2018" name="Genome Announc.">
        <title>Complete Genome Sequence of the Methanococcus maripaludis Type Strain JJ (DSM 2067), a Model for Selenoprotein Synthesis in Archaea.</title>
        <authorList>
            <person name="Poehlein A."/>
            <person name="Heym D."/>
            <person name="Quitzke V."/>
            <person name="Fersch J."/>
            <person name="Daniel R."/>
            <person name="Rother M."/>
        </authorList>
    </citation>
    <scope>NUCLEOTIDE SEQUENCE [LARGE SCALE GENOMIC DNA]</scope>
    <source>
        <strain evidence="5">DSM 2067</strain>
    </source>
</reference>
<evidence type="ECO:0000313" key="1">
    <source>
        <dbReference type="EMBL" id="AVB76463.1"/>
    </source>
</evidence>
<name>A0A2L1CAX6_METMI</name>
<dbReference type="EMBL" id="JACHED010000004">
    <property type="protein sequence ID" value="MBB6497734.1"/>
    <property type="molecule type" value="Genomic_DNA"/>
</dbReference>
<evidence type="ECO:0000313" key="3">
    <source>
        <dbReference type="EMBL" id="MBA2864727.1"/>
    </source>
</evidence>
<dbReference type="InterPro" id="IPR036388">
    <property type="entry name" value="WH-like_DNA-bd_sf"/>
</dbReference>
<keyword evidence="2" id="KW-0238">DNA-binding</keyword>
<dbReference type="Proteomes" id="UP000590564">
    <property type="component" value="Unassembled WGS sequence"/>
</dbReference>
<dbReference type="Proteomes" id="UP000568063">
    <property type="component" value="Unassembled WGS sequence"/>
</dbReference>
<dbReference type="RefSeq" id="WP_104837978.1">
    <property type="nucleotide sequence ID" value="NZ_CP026606.1"/>
</dbReference>
<dbReference type="SUPFAM" id="SSF46785">
    <property type="entry name" value="Winged helix' DNA-binding domain"/>
    <property type="match status" value="1"/>
</dbReference>
<evidence type="ECO:0000313" key="4">
    <source>
        <dbReference type="EMBL" id="MBB6497734.1"/>
    </source>
</evidence>
<dbReference type="GeneID" id="36102151"/>
<sequence>MEIIYNKPEIYATNDIWIQPVSRSSVLESDVVGNCKIINDIPILRVLGSPSLKKTVLNILHVLKDKMTLFKNNFEIKGMDNIFKYLNDVYFDKSVNNYYRAKKAWYRVIGDLFEDVNNWNFKKVMGKLITILKVLNPILVFDLHDVSKWNHLKTYNRFIQFLKNEGISIVLRCPFEAYSYLKNNFDNHKTNSVAAVIYYAKNKGHLISEKVSEELLKISCGNLKIIDLILANSKRDLKNMRDLKINWKKIIPEVLPKKYKNIVQKIFLLKKFNIKEIAGMLEYSSSTVYNYLNELVGLNIIKKRKVNKNILFKLDIDKKTALDIVQSNVSFKDIFFEINNFKDINLKKRTEIFNGFLIFG</sequence>
<evidence type="ECO:0000313" key="8">
    <source>
        <dbReference type="Proteomes" id="UP000590564"/>
    </source>
</evidence>
<evidence type="ECO:0000313" key="5">
    <source>
        <dbReference type="Proteomes" id="UP000239462"/>
    </source>
</evidence>
<evidence type="ECO:0000313" key="7">
    <source>
        <dbReference type="Proteomes" id="UP000568063"/>
    </source>
</evidence>
<protein>
    <submittedName>
        <fullName evidence="2">DNA-binding transcriptional ArsR family regulator</fullName>
    </submittedName>
</protein>
<gene>
    <name evidence="2" type="ORF">HNP91_000944</name>
    <name evidence="3" type="ORF">HNP94_001755</name>
    <name evidence="4" type="ORF">HNP96_001782</name>
    <name evidence="1" type="ORF">MMJJ_10650</name>
</gene>
<proteinExistence type="predicted"/>
<dbReference type="EMBL" id="CP026606">
    <property type="protein sequence ID" value="AVB76463.1"/>
    <property type="molecule type" value="Genomic_DNA"/>
</dbReference>
<dbReference type="KEGG" id="mmad:MMJJ_10650"/>
<dbReference type="Proteomes" id="UP000239462">
    <property type="component" value="Chromosome"/>
</dbReference>
<dbReference type="Proteomes" id="UP000567099">
    <property type="component" value="Unassembled WGS sequence"/>
</dbReference>
<dbReference type="GO" id="GO:0003677">
    <property type="term" value="F:DNA binding"/>
    <property type="evidence" value="ECO:0007669"/>
    <property type="project" value="UniProtKB-KW"/>
</dbReference>
<dbReference type="AlphaFoldDB" id="A0A2L1CAX6"/>
<dbReference type="EMBL" id="JACDUO010000003">
    <property type="protein sequence ID" value="MBA2864727.1"/>
    <property type="molecule type" value="Genomic_DNA"/>
</dbReference>
<organism evidence="1 5">
    <name type="scientific">Methanococcus maripaludis</name>
    <name type="common">Methanococcus deltae</name>
    <dbReference type="NCBI Taxonomy" id="39152"/>
    <lineage>
        <taxon>Archaea</taxon>
        <taxon>Methanobacteriati</taxon>
        <taxon>Methanobacteriota</taxon>
        <taxon>Methanomada group</taxon>
        <taxon>Methanococci</taxon>
        <taxon>Methanococcales</taxon>
        <taxon>Methanococcaceae</taxon>
        <taxon>Methanococcus</taxon>
    </lineage>
</organism>
<dbReference type="EMBL" id="JACDUM010000002">
    <property type="protein sequence ID" value="MBA2860129.1"/>
    <property type="molecule type" value="Genomic_DNA"/>
</dbReference>
<reference evidence="4 8" key="3">
    <citation type="submission" date="2020-08" db="EMBL/GenBank/DDBJ databases">
        <title>Genomic Encyclopedia of Type Strains, Phase IV (KMG-V): Genome sequencing to study the core and pangenomes of soil and plant-associated prokaryotes.</title>
        <authorList>
            <person name="Whitman W."/>
        </authorList>
    </citation>
    <scope>NUCLEOTIDE SEQUENCE [LARGE SCALE GENOMIC DNA]</scope>
    <source>
        <strain evidence="3 6">C13</strain>
        <strain evidence="2 7">C9</strain>
        <strain evidence="4 8">D1</strain>
    </source>
</reference>
<dbReference type="InterPro" id="IPR036390">
    <property type="entry name" value="WH_DNA-bd_sf"/>
</dbReference>
<reference evidence="1" key="2">
    <citation type="submission" date="2018-02" db="EMBL/GenBank/DDBJ databases">
        <title>Complete genome sequence of the Methanococcus maripaludis type strain JJ (DSM 2067), a model for selenoprotein synthesis in Archaea.</title>
        <authorList>
            <person name="Poehlein A."/>
            <person name="Heym D."/>
            <person name="Quitzke V."/>
            <person name="Fersch J."/>
            <person name="Daniel R."/>
            <person name="Rother M."/>
        </authorList>
    </citation>
    <scope>NUCLEOTIDE SEQUENCE [LARGE SCALE GENOMIC DNA]</scope>
    <source>
        <strain evidence="1">DSM 2067</strain>
    </source>
</reference>
<evidence type="ECO:0000313" key="6">
    <source>
        <dbReference type="Proteomes" id="UP000567099"/>
    </source>
</evidence>
<evidence type="ECO:0000313" key="2">
    <source>
        <dbReference type="EMBL" id="MBA2860129.1"/>
    </source>
</evidence>
<accession>A0A2L1CAX6</accession>
<dbReference type="Gene3D" id="1.10.10.10">
    <property type="entry name" value="Winged helix-like DNA-binding domain superfamily/Winged helix DNA-binding domain"/>
    <property type="match status" value="1"/>
</dbReference>